<evidence type="ECO:0000259" key="4">
    <source>
        <dbReference type="Pfam" id="PF03358"/>
    </source>
</evidence>
<evidence type="ECO:0000256" key="1">
    <source>
        <dbReference type="ARBA" id="ARBA00022630"/>
    </source>
</evidence>
<dbReference type="InterPro" id="IPR005025">
    <property type="entry name" value="FMN_Rdtase-like_dom"/>
</dbReference>
<dbReference type="Pfam" id="PF03358">
    <property type="entry name" value="FMN_red"/>
    <property type="match status" value="1"/>
</dbReference>
<dbReference type="InterPro" id="IPR051796">
    <property type="entry name" value="ISF_SsuE-like"/>
</dbReference>
<keyword evidence="1" id="KW-0285">Flavoprotein</keyword>
<reference evidence="5 6" key="1">
    <citation type="journal article" date="2020" name="Nature">
        <title>Isolation of an archaeon at the prokaryote-eukaryote interface.</title>
        <authorList>
            <person name="Imachi H."/>
            <person name="Nobu M.K."/>
            <person name="Nakahara N."/>
            <person name="Morono Y."/>
            <person name="Ogawara M."/>
            <person name="Takaki Y."/>
            <person name="Takano Y."/>
            <person name="Uematsu K."/>
            <person name="Ikuta T."/>
            <person name="Ito M."/>
            <person name="Matsui Y."/>
            <person name="Miyazaki M."/>
            <person name="Murata K."/>
            <person name="Saito Y."/>
            <person name="Sakai S."/>
            <person name="Song C."/>
            <person name="Tasumi E."/>
            <person name="Yamanaka Y."/>
            <person name="Yamaguchi T."/>
            <person name="Kamagata Y."/>
            <person name="Tamaki H."/>
            <person name="Takai K."/>
        </authorList>
    </citation>
    <scope>NUCLEOTIDE SEQUENCE [LARGE SCALE GENOMIC DNA]</scope>
    <source>
        <strain evidence="5 6">MK-D1</strain>
    </source>
</reference>
<evidence type="ECO:0000313" key="6">
    <source>
        <dbReference type="Proteomes" id="UP000321408"/>
    </source>
</evidence>
<dbReference type="InterPro" id="IPR029039">
    <property type="entry name" value="Flavoprotein-like_sf"/>
</dbReference>
<keyword evidence="6" id="KW-1185">Reference proteome</keyword>
<name>A0A5B9DF56_9ARCH</name>
<evidence type="ECO:0000256" key="2">
    <source>
        <dbReference type="ARBA" id="ARBA00022643"/>
    </source>
</evidence>
<protein>
    <submittedName>
        <fullName evidence="5">Flavodoxin family protein</fullName>
    </submittedName>
</protein>
<evidence type="ECO:0000313" key="5">
    <source>
        <dbReference type="EMBL" id="QEE17908.1"/>
    </source>
</evidence>
<dbReference type="PANTHER" id="PTHR43278:SF4">
    <property type="entry name" value="NAD(P)H-DEPENDENT FMN-CONTAINING OXIDOREDUCTASE YWQN-RELATED"/>
    <property type="match status" value="1"/>
</dbReference>
<proteinExistence type="inferred from homology"/>
<dbReference type="GeneID" id="41331714"/>
<dbReference type="PANTHER" id="PTHR43278">
    <property type="entry name" value="NAD(P)H-DEPENDENT FMN-CONTAINING OXIDOREDUCTASE YWQN-RELATED"/>
    <property type="match status" value="1"/>
</dbReference>
<dbReference type="OrthoDB" id="9059at2157"/>
<comment type="similarity">
    <text evidence="3">Belongs to the SsuE family. Isf subfamily.</text>
</comment>
<accession>A0A5B9DF56</accession>
<keyword evidence="2" id="KW-0288">FMN</keyword>
<dbReference type="GO" id="GO:0016491">
    <property type="term" value="F:oxidoreductase activity"/>
    <property type="evidence" value="ECO:0007669"/>
    <property type="project" value="InterPro"/>
</dbReference>
<evidence type="ECO:0000256" key="3">
    <source>
        <dbReference type="ARBA" id="ARBA00038292"/>
    </source>
</evidence>
<dbReference type="RefSeq" id="WP_147664786.1">
    <property type="nucleotide sequence ID" value="NZ_CP042905.2"/>
</dbReference>
<dbReference type="SUPFAM" id="SSF52218">
    <property type="entry name" value="Flavoproteins"/>
    <property type="match status" value="1"/>
</dbReference>
<dbReference type="AlphaFoldDB" id="A0A5B9DF56"/>
<dbReference type="KEGG" id="psyt:DSAG12_03746"/>
<gene>
    <name evidence="5" type="ORF">DSAG12_03746</name>
</gene>
<dbReference type="EMBL" id="CP042905">
    <property type="protein sequence ID" value="QEE17908.1"/>
    <property type="molecule type" value="Genomic_DNA"/>
</dbReference>
<sequence length="181" mass="20329">MKILYISGSHRKKSNVNLLLKHAKEITGGDFLQLSDYDIKYCNECWNCLQTDKCSLLDDMTNVLIPKLLEADAIILGTPVFFNNVSARLKNFIDRTWCIKGGLRDKIGGIIVVGRAYGHQSTIDAITSFYLKHEIIPANRGVSGFGHVYGDILQDVEAINGTENLVKRIVYLLNKLNKNKN</sequence>
<organism evidence="5 6">
    <name type="scientific">Promethearchaeum syntrophicum</name>
    <dbReference type="NCBI Taxonomy" id="2594042"/>
    <lineage>
        <taxon>Archaea</taxon>
        <taxon>Promethearchaeati</taxon>
        <taxon>Promethearchaeota</taxon>
        <taxon>Promethearchaeia</taxon>
        <taxon>Promethearchaeales</taxon>
        <taxon>Promethearchaeaceae</taxon>
        <taxon>Promethearchaeum</taxon>
    </lineage>
</organism>
<feature type="domain" description="NADPH-dependent FMN reductase-like" evidence="4">
    <location>
        <begin position="1"/>
        <end position="144"/>
    </location>
</feature>
<dbReference type="Gene3D" id="3.40.50.360">
    <property type="match status" value="1"/>
</dbReference>
<dbReference type="Proteomes" id="UP000321408">
    <property type="component" value="Chromosome"/>
</dbReference>
<reference evidence="5 6" key="2">
    <citation type="journal article" date="2024" name="Int. J. Syst. Evol. Microbiol.">
        <title>Promethearchaeum syntrophicum gen. nov., sp. nov., an anaerobic, obligately syntrophic archaeon, the first isolate of the lineage 'Asgard' archaea, and proposal of the new archaeal phylum Promethearchaeota phyl. nov. and kingdom Promethearchaeati regn. nov.</title>
        <authorList>
            <person name="Imachi H."/>
            <person name="Nobu M.K."/>
            <person name="Kato S."/>
            <person name="Takaki Y."/>
            <person name="Miyazaki M."/>
            <person name="Miyata M."/>
            <person name="Ogawara M."/>
            <person name="Saito Y."/>
            <person name="Sakai S."/>
            <person name="Tahara Y.O."/>
            <person name="Takano Y."/>
            <person name="Tasumi E."/>
            <person name="Uematsu K."/>
            <person name="Yoshimura T."/>
            <person name="Itoh T."/>
            <person name="Ohkuma M."/>
            <person name="Takai K."/>
        </authorList>
    </citation>
    <scope>NUCLEOTIDE SEQUENCE [LARGE SCALE GENOMIC DNA]</scope>
    <source>
        <strain evidence="5 6">MK-D1</strain>
    </source>
</reference>